<feature type="transmembrane region" description="Helical" evidence="1">
    <location>
        <begin position="57"/>
        <end position="76"/>
    </location>
</feature>
<name>A0A3N2Q366_SODAK</name>
<keyword evidence="1" id="KW-0812">Transmembrane</keyword>
<dbReference type="AlphaFoldDB" id="A0A3N2Q366"/>
<organism evidence="2 3">
    <name type="scientific">Sodiomyces alkalinus (strain CBS 110278 / VKM F-3762 / F11)</name>
    <name type="common">Alkaliphilic filamentous fungus</name>
    <dbReference type="NCBI Taxonomy" id="1314773"/>
    <lineage>
        <taxon>Eukaryota</taxon>
        <taxon>Fungi</taxon>
        <taxon>Dikarya</taxon>
        <taxon>Ascomycota</taxon>
        <taxon>Pezizomycotina</taxon>
        <taxon>Sordariomycetes</taxon>
        <taxon>Hypocreomycetidae</taxon>
        <taxon>Glomerellales</taxon>
        <taxon>Plectosphaerellaceae</taxon>
        <taxon>Sodiomyces</taxon>
    </lineage>
</organism>
<proteinExistence type="predicted"/>
<dbReference type="RefSeq" id="XP_028469017.1">
    <property type="nucleotide sequence ID" value="XM_028606580.1"/>
</dbReference>
<reference evidence="2 3" key="1">
    <citation type="journal article" date="2018" name="Mol. Ecol.">
        <title>The obligate alkalophilic soda-lake fungus Sodiomyces alkalinus has shifted to a protein diet.</title>
        <authorList>
            <person name="Grum-Grzhimaylo A.A."/>
            <person name="Falkoski D.L."/>
            <person name="van den Heuvel J."/>
            <person name="Valero-Jimenez C.A."/>
            <person name="Min B."/>
            <person name="Choi I.G."/>
            <person name="Lipzen A."/>
            <person name="Daum C.G."/>
            <person name="Aanen D.K."/>
            <person name="Tsang A."/>
            <person name="Henrissat B."/>
            <person name="Bilanenko E.N."/>
            <person name="de Vries R.P."/>
            <person name="van Kan J.A.L."/>
            <person name="Grigoriev I.V."/>
            <person name="Debets A.J.M."/>
        </authorList>
    </citation>
    <scope>NUCLEOTIDE SEQUENCE [LARGE SCALE GENOMIC DNA]</scope>
    <source>
        <strain evidence="2 3">F11</strain>
    </source>
</reference>
<evidence type="ECO:0000313" key="3">
    <source>
        <dbReference type="Proteomes" id="UP000272025"/>
    </source>
</evidence>
<keyword evidence="1" id="KW-1133">Transmembrane helix</keyword>
<keyword evidence="1" id="KW-0472">Membrane</keyword>
<evidence type="ECO:0000256" key="1">
    <source>
        <dbReference type="SAM" id="Phobius"/>
    </source>
</evidence>
<keyword evidence="3" id="KW-1185">Reference proteome</keyword>
<dbReference type="Proteomes" id="UP000272025">
    <property type="component" value="Unassembled WGS sequence"/>
</dbReference>
<sequence length="134" mass="15327">MLLTNHPDVRGRNEGELLDSHPDQHLHSIHPSNPIAGGIPQLLFHVLATSEYELSSFYPYMLLFGIYYCVIIGSTYQSSLSRPSYFLQHRIAFTSVTLPACPLVFWDIQISLSWYSFERHQAHKSQNNNHPSNA</sequence>
<accession>A0A3N2Q366</accession>
<gene>
    <name evidence="2" type="ORF">SODALDRAFT_114428</name>
</gene>
<evidence type="ECO:0000313" key="2">
    <source>
        <dbReference type="EMBL" id="ROT41211.1"/>
    </source>
</evidence>
<dbReference type="GeneID" id="39575058"/>
<dbReference type="EMBL" id="ML119052">
    <property type="protein sequence ID" value="ROT41211.1"/>
    <property type="molecule type" value="Genomic_DNA"/>
</dbReference>
<protein>
    <submittedName>
        <fullName evidence="2">Uncharacterized protein</fullName>
    </submittedName>
</protein>